<organism evidence="2">
    <name type="scientific">Homo sapiens</name>
    <name type="common">Human</name>
    <dbReference type="NCBI Taxonomy" id="9606"/>
    <lineage>
        <taxon>Eukaryota</taxon>
        <taxon>Metazoa</taxon>
        <taxon>Chordata</taxon>
        <taxon>Craniata</taxon>
        <taxon>Vertebrata</taxon>
        <taxon>Euteleostomi</taxon>
        <taxon>Mammalia</taxon>
        <taxon>Eutheria</taxon>
        <taxon>Euarchontoglires</taxon>
        <taxon>Primates</taxon>
        <taxon>Haplorrhini</taxon>
        <taxon>Catarrhini</taxon>
        <taxon>Hominidae</taxon>
        <taxon>Homo</taxon>
    </lineage>
</organism>
<feature type="region of interest" description="Disordered" evidence="1">
    <location>
        <begin position="1"/>
        <end position="46"/>
    </location>
</feature>
<proteinExistence type="evidence at transcript level"/>
<evidence type="ECO:0000313" key="2">
    <source>
        <dbReference type="EMBL" id="BAC86121.1"/>
    </source>
</evidence>
<evidence type="ECO:0000256" key="1">
    <source>
        <dbReference type="SAM" id="MobiDB-lite"/>
    </source>
</evidence>
<dbReference type="EMBL" id="AK125308">
    <property type="protein sequence ID" value="BAC86121.1"/>
    <property type="molecule type" value="mRNA"/>
</dbReference>
<feature type="region of interest" description="Disordered" evidence="1">
    <location>
        <begin position="130"/>
        <end position="154"/>
    </location>
</feature>
<accession>B5MDY2</accession>
<dbReference type="AlphaFoldDB" id="Q6ZUU7"/>
<accession>Q6ZUU7</accession>
<name>Q6ZUU7_HUMAN</name>
<protein>
    <submittedName>
        <fullName evidence="2">cDNA FLJ43318 fis, clone NT2RI2018311</fullName>
    </submittedName>
</protein>
<sequence length="221" mass="22854">MAAAGPLCTERVSVLSQPNSGVEDPTPAGGRGQGRRRGREELESIGAGPGASVRILPALRPGLGGVWGAGAASLVFQAGPGSSWLGWPDLDLALYRGWACRSEGTANVAFPGTASPGFSRARQTRDLRKPALKTPSHTASQLAAEAGNPSGGCPSMRCQRRVGALVPTWKGGWRDGWSGSGGRAKERILAFSFPAGGGIRGERVQAASNTRIWEEPGSTPN</sequence>
<reference evidence="2" key="1">
    <citation type="submission" date="2003-07" db="EMBL/GenBank/DDBJ databases">
        <title>NEDO human cDNA sequencing project.</title>
        <authorList>
            <person name="Ninomiya K."/>
            <person name="Wagatsuma M."/>
            <person name="Kanda K."/>
            <person name="Kondo H."/>
            <person name="Yokoi T."/>
            <person name="Kodaira H."/>
            <person name="Furuya T."/>
            <person name="Takahashi M."/>
            <person name="Kikkawa E."/>
            <person name="Omura Y."/>
            <person name="Abe K."/>
            <person name="Kamihara K."/>
            <person name="Katsuta N."/>
            <person name="Sato K."/>
            <person name="Tanikawa M."/>
            <person name="Yamazaki M."/>
            <person name="Sugiyama T."/>
            <person name="Irie R."/>
            <person name="Otsuki T."/>
            <person name="Sato H."/>
            <person name="Wakamatsu A."/>
            <person name="Ishii S."/>
            <person name="Yamamoto J."/>
            <person name="Isono Y."/>
            <person name="Kawai-Hio Y."/>
            <person name="Saito K."/>
            <person name="Nishikawa T."/>
            <person name="Kimura K."/>
            <person name="Yamashita H."/>
            <person name="Matsuo K."/>
            <person name="Nakamura Y."/>
            <person name="Sekine M."/>
            <person name="Kikuchi H."/>
            <person name="Murakawa K."/>
            <person name="Kanehori K."/>
            <person name="Takahashi-Fujii A."/>
            <person name="Oshima A."/>
            <person name="Sugiyama A."/>
            <person name="Kawakami B."/>
            <person name="Suzuki Y."/>
            <person name="Sugano S."/>
            <person name="Nagahari K."/>
            <person name="Masuho Y."/>
            <person name="Nagai K."/>
            <person name="Isogai T."/>
        </authorList>
    </citation>
    <scope>NUCLEOTIDE SEQUENCE</scope>
</reference>